<sequence>MLVANVLSDDPDSKKLIMDDGTGKITGYREPKARIPTFVNLSYARIVAELRSNNERRSLQITHVRPVYDGHEIYHHILRAIADTLSLERGPPVYPPSNAEIAAIDVDTLTQDIEQLNISRNVFANCAPSLQHLQQEVILPIHDQHLEASSSRHDISASQQSNQRLLLQQDIINSLLDKEPQDSFSGVHVANFIPDIILKHETITADELNDALEDLLERNLITTVQDDEYFRCL</sequence>
<gene>
    <name evidence="1" type="ORF">BDN70DRAFT_872260</name>
</gene>
<dbReference type="AlphaFoldDB" id="A0A9P5ZAN5"/>
<reference evidence="1" key="1">
    <citation type="submission" date="2020-11" db="EMBL/GenBank/DDBJ databases">
        <authorList>
            <consortium name="DOE Joint Genome Institute"/>
            <person name="Ahrendt S."/>
            <person name="Riley R."/>
            <person name="Andreopoulos W."/>
            <person name="Labutti K."/>
            <person name="Pangilinan J."/>
            <person name="Ruiz-Duenas F.J."/>
            <person name="Barrasa J.M."/>
            <person name="Sanchez-Garcia M."/>
            <person name="Camarero S."/>
            <person name="Miyauchi S."/>
            <person name="Serrano A."/>
            <person name="Linde D."/>
            <person name="Babiker R."/>
            <person name="Drula E."/>
            <person name="Ayuso-Fernandez I."/>
            <person name="Pacheco R."/>
            <person name="Padilla G."/>
            <person name="Ferreira P."/>
            <person name="Barriuso J."/>
            <person name="Kellner H."/>
            <person name="Castanera R."/>
            <person name="Alfaro M."/>
            <person name="Ramirez L."/>
            <person name="Pisabarro A.G."/>
            <person name="Kuo A."/>
            <person name="Tritt A."/>
            <person name="Lipzen A."/>
            <person name="He G."/>
            <person name="Yan M."/>
            <person name="Ng V."/>
            <person name="Cullen D."/>
            <person name="Martin F."/>
            <person name="Rosso M.-N."/>
            <person name="Henrissat B."/>
            <person name="Hibbett D."/>
            <person name="Martinez A.T."/>
            <person name="Grigoriev I.V."/>
        </authorList>
    </citation>
    <scope>NUCLEOTIDE SEQUENCE</scope>
    <source>
        <strain evidence="1">CIRM-BRFM 674</strain>
    </source>
</reference>
<comment type="caution">
    <text evidence="1">The sequence shown here is derived from an EMBL/GenBank/DDBJ whole genome shotgun (WGS) entry which is preliminary data.</text>
</comment>
<accession>A0A9P5ZAN5</accession>
<dbReference type="SUPFAM" id="SSF50249">
    <property type="entry name" value="Nucleic acid-binding proteins"/>
    <property type="match status" value="1"/>
</dbReference>
<evidence type="ECO:0000313" key="2">
    <source>
        <dbReference type="Proteomes" id="UP000807469"/>
    </source>
</evidence>
<dbReference type="OrthoDB" id="25571at2759"/>
<proteinExistence type="predicted"/>
<evidence type="ECO:0000313" key="1">
    <source>
        <dbReference type="EMBL" id="KAF9484722.1"/>
    </source>
</evidence>
<dbReference type="InterPro" id="IPR012340">
    <property type="entry name" value="NA-bd_OB-fold"/>
</dbReference>
<dbReference type="Gene3D" id="2.40.50.140">
    <property type="entry name" value="Nucleic acid-binding proteins"/>
    <property type="match status" value="1"/>
</dbReference>
<name>A0A9P5ZAN5_9AGAR</name>
<dbReference type="EMBL" id="MU155141">
    <property type="protein sequence ID" value="KAF9484722.1"/>
    <property type="molecule type" value="Genomic_DNA"/>
</dbReference>
<evidence type="ECO:0008006" key="3">
    <source>
        <dbReference type="Google" id="ProtNLM"/>
    </source>
</evidence>
<keyword evidence="2" id="KW-1185">Reference proteome</keyword>
<protein>
    <recommendedName>
        <fullName evidence="3">Replication protein A C-terminal domain-containing protein</fullName>
    </recommendedName>
</protein>
<organism evidence="1 2">
    <name type="scientific">Pholiota conissans</name>
    <dbReference type="NCBI Taxonomy" id="109636"/>
    <lineage>
        <taxon>Eukaryota</taxon>
        <taxon>Fungi</taxon>
        <taxon>Dikarya</taxon>
        <taxon>Basidiomycota</taxon>
        <taxon>Agaricomycotina</taxon>
        <taxon>Agaricomycetes</taxon>
        <taxon>Agaricomycetidae</taxon>
        <taxon>Agaricales</taxon>
        <taxon>Agaricineae</taxon>
        <taxon>Strophariaceae</taxon>
        <taxon>Pholiota</taxon>
    </lineage>
</organism>
<dbReference type="Proteomes" id="UP000807469">
    <property type="component" value="Unassembled WGS sequence"/>
</dbReference>